<evidence type="ECO:0000256" key="4">
    <source>
        <dbReference type="ARBA" id="ARBA00023152"/>
    </source>
</evidence>
<organism evidence="6 7">
    <name type="scientific">Hebeloma cylindrosporum</name>
    <dbReference type="NCBI Taxonomy" id="76867"/>
    <lineage>
        <taxon>Eukaryota</taxon>
        <taxon>Fungi</taxon>
        <taxon>Dikarya</taxon>
        <taxon>Basidiomycota</taxon>
        <taxon>Agaricomycotina</taxon>
        <taxon>Agaricomycetes</taxon>
        <taxon>Agaricomycetidae</taxon>
        <taxon>Agaricales</taxon>
        <taxon>Agaricineae</taxon>
        <taxon>Hymenogastraceae</taxon>
        <taxon>Hebeloma</taxon>
    </lineage>
</organism>
<evidence type="ECO:0000256" key="1">
    <source>
        <dbReference type="ARBA" id="ARBA00004714"/>
    </source>
</evidence>
<gene>
    <name evidence="6" type="ORF">M413DRAFT_26468</name>
</gene>
<evidence type="ECO:0000313" key="6">
    <source>
        <dbReference type="EMBL" id="KIM43314.1"/>
    </source>
</evidence>
<reference evidence="7" key="2">
    <citation type="submission" date="2015-01" db="EMBL/GenBank/DDBJ databases">
        <title>Evolutionary Origins and Diversification of the Mycorrhizal Mutualists.</title>
        <authorList>
            <consortium name="DOE Joint Genome Institute"/>
            <consortium name="Mycorrhizal Genomics Consortium"/>
            <person name="Kohler A."/>
            <person name="Kuo A."/>
            <person name="Nagy L.G."/>
            <person name="Floudas D."/>
            <person name="Copeland A."/>
            <person name="Barry K.W."/>
            <person name="Cichocki N."/>
            <person name="Veneault-Fourrey C."/>
            <person name="LaButti K."/>
            <person name="Lindquist E.A."/>
            <person name="Lipzen A."/>
            <person name="Lundell T."/>
            <person name="Morin E."/>
            <person name="Murat C."/>
            <person name="Riley R."/>
            <person name="Ohm R."/>
            <person name="Sun H."/>
            <person name="Tunlid A."/>
            <person name="Henrissat B."/>
            <person name="Grigoriev I.V."/>
            <person name="Hibbett D.S."/>
            <person name="Martin F."/>
        </authorList>
    </citation>
    <scope>NUCLEOTIDE SEQUENCE [LARGE SCALE GENOMIC DNA]</scope>
    <source>
        <strain evidence="7">h7</strain>
    </source>
</reference>
<dbReference type="PANTHER" id="PTHR11627">
    <property type="entry name" value="FRUCTOSE-BISPHOSPHATE ALDOLASE"/>
    <property type="match status" value="1"/>
</dbReference>
<name>A0A0C3CGM5_HEBCY</name>
<dbReference type="OrthoDB" id="36455at2759"/>
<keyword evidence="5" id="KW-0456">Lyase</keyword>
<dbReference type="EC" id="4.1.2.13" evidence="3"/>
<dbReference type="GO" id="GO:0004332">
    <property type="term" value="F:fructose-bisphosphate aldolase activity"/>
    <property type="evidence" value="ECO:0007669"/>
    <property type="project" value="UniProtKB-EC"/>
</dbReference>
<dbReference type="Proteomes" id="UP000053424">
    <property type="component" value="Unassembled WGS sequence"/>
</dbReference>
<keyword evidence="4" id="KW-0324">Glycolysis</keyword>
<comment type="pathway">
    <text evidence="1">Carbohydrate degradation; glycolysis; D-glyceraldehyde 3-phosphate and glycerone phosphate from D-glucose: step 4/4.</text>
</comment>
<reference evidence="6 7" key="1">
    <citation type="submission" date="2014-04" db="EMBL/GenBank/DDBJ databases">
        <authorList>
            <consortium name="DOE Joint Genome Institute"/>
            <person name="Kuo A."/>
            <person name="Gay G."/>
            <person name="Dore J."/>
            <person name="Kohler A."/>
            <person name="Nagy L.G."/>
            <person name="Floudas D."/>
            <person name="Copeland A."/>
            <person name="Barry K.W."/>
            <person name="Cichocki N."/>
            <person name="Veneault-Fourrey C."/>
            <person name="LaButti K."/>
            <person name="Lindquist E.A."/>
            <person name="Lipzen A."/>
            <person name="Lundell T."/>
            <person name="Morin E."/>
            <person name="Murat C."/>
            <person name="Sun H."/>
            <person name="Tunlid A."/>
            <person name="Henrissat B."/>
            <person name="Grigoriev I.V."/>
            <person name="Hibbett D.S."/>
            <person name="Martin F."/>
            <person name="Nordberg H.P."/>
            <person name="Cantor M.N."/>
            <person name="Hua S.X."/>
        </authorList>
    </citation>
    <scope>NUCLEOTIDE SEQUENCE [LARGE SCALE GENOMIC DNA]</scope>
    <source>
        <strain evidence="7">h7</strain>
    </source>
</reference>
<dbReference type="EMBL" id="KN831776">
    <property type="protein sequence ID" value="KIM43314.1"/>
    <property type="molecule type" value="Genomic_DNA"/>
</dbReference>
<dbReference type="HOGENOM" id="CLU_031243_2_0_1"/>
<evidence type="ECO:0000256" key="3">
    <source>
        <dbReference type="ARBA" id="ARBA00013068"/>
    </source>
</evidence>
<dbReference type="AlphaFoldDB" id="A0A0C3CGM5"/>
<evidence type="ECO:0000256" key="5">
    <source>
        <dbReference type="ARBA" id="ARBA00023239"/>
    </source>
</evidence>
<evidence type="ECO:0000313" key="7">
    <source>
        <dbReference type="Proteomes" id="UP000053424"/>
    </source>
</evidence>
<dbReference type="GO" id="GO:0006096">
    <property type="term" value="P:glycolytic process"/>
    <property type="evidence" value="ECO:0007669"/>
    <property type="project" value="UniProtKB-UniPathway"/>
</dbReference>
<dbReference type="SUPFAM" id="SSF51569">
    <property type="entry name" value="Aldolase"/>
    <property type="match status" value="1"/>
</dbReference>
<protein>
    <recommendedName>
        <fullName evidence="3">fructose-bisphosphate aldolase</fullName>
        <ecNumber evidence="3">4.1.2.13</ecNumber>
    </recommendedName>
</protein>
<proteinExistence type="inferred from homology"/>
<dbReference type="STRING" id="686832.A0A0C3CGM5"/>
<accession>A0A0C3CGM5</accession>
<dbReference type="InterPro" id="IPR000741">
    <property type="entry name" value="FBA_I"/>
</dbReference>
<dbReference type="Gene3D" id="3.20.20.70">
    <property type="entry name" value="Aldolase class I"/>
    <property type="match status" value="1"/>
</dbReference>
<evidence type="ECO:0000256" key="2">
    <source>
        <dbReference type="ARBA" id="ARBA00010387"/>
    </source>
</evidence>
<dbReference type="Pfam" id="PF00274">
    <property type="entry name" value="Glycolytic"/>
    <property type="match status" value="1"/>
</dbReference>
<comment type="similarity">
    <text evidence="2">Belongs to the class I fructose-bisphosphate aldolase family.</text>
</comment>
<dbReference type="InterPro" id="IPR013785">
    <property type="entry name" value="Aldolase_TIM"/>
</dbReference>
<keyword evidence="7" id="KW-1185">Reference proteome</keyword>
<sequence>MANINSTPHNLFSVPDISSEMNRDTLSGQGAASRVLLHSYHSPFEAHELMAVANALVNAGGKGIYATAETQDVTSVSDAATENATKLRVDDEENRKRERKWKEAAYTAMPSDYISGVILESLLDFQLAHILFGKGIIPGVRAEGELVPIPRSEEEFIVQGIDDLLARLQAARIAGARFSKWRVPIACSSTTTGFPSPLSLEIQAETLAQYAAISQQAGLVPIVELDVEFSRDADLDRSAEVHEKAIEMIYERMRAHGVLLEGSLIKSSFAQPGLEHPSSRAVTPEQVALATATVISRSVPIAVPGVLFSFGEPSPMRAMQYLAALNAVILAAPPNSPFTRLPAITFSYGSALQGDAIKCWAKGDEEGTKVAIVKWSKACWHAARGEVM</sequence>
<dbReference type="UniPathway" id="UPA00109">
    <property type="reaction ID" value="UER00183"/>
</dbReference>